<sequence>MRESIYDIPTLAAAIAAEEARWRPMVFTNGCFDLIHVGHVRYLAAAKALGRTLIVGLNSDVSVRQIKPRREGMPSRPIVPEMQRAEVLAALKPVDGVAIFPEPTAVTIIEALKPDIYVKGGDYKIETLPEAPSVQAYGGRIVLCDIEIPTSTSAIVDRILRLC</sequence>
<dbReference type="EMBL" id="DSPX01000017">
    <property type="protein sequence ID" value="HGF99501.1"/>
    <property type="molecule type" value="Genomic_DNA"/>
</dbReference>
<dbReference type="InterPro" id="IPR014729">
    <property type="entry name" value="Rossmann-like_a/b/a_fold"/>
</dbReference>
<evidence type="ECO:0000259" key="3">
    <source>
        <dbReference type="Pfam" id="PF01467"/>
    </source>
</evidence>
<evidence type="ECO:0000313" key="4">
    <source>
        <dbReference type="EMBL" id="HGF99501.1"/>
    </source>
</evidence>
<reference evidence="4" key="1">
    <citation type="journal article" date="2020" name="mSystems">
        <title>Genome- and Community-Level Interaction Insights into Carbon Utilization and Element Cycling Functions of Hydrothermarchaeota in Hydrothermal Sediment.</title>
        <authorList>
            <person name="Zhou Z."/>
            <person name="Liu Y."/>
            <person name="Xu W."/>
            <person name="Pan J."/>
            <person name="Luo Z.H."/>
            <person name="Li M."/>
        </authorList>
    </citation>
    <scope>NUCLEOTIDE SEQUENCE [LARGE SCALE GENOMIC DNA]</scope>
    <source>
        <strain evidence="4">SpSt-374</strain>
    </source>
</reference>
<dbReference type="GO" id="GO:0016779">
    <property type="term" value="F:nucleotidyltransferase activity"/>
    <property type="evidence" value="ECO:0007669"/>
    <property type="project" value="UniProtKB-KW"/>
</dbReference>
<evidence type="ECO:0000256" key="1">
    <source>
        <dbReference type="ARBA" id="ARBA00022679"/>
    </source>
</evidence>
<organism evidence="4">
    <name type="scientific">Planktothricoides sp. SpSt-374</name>
    <dbReference type="NCBI Taxonomy" id="2282167"/>
    <lineage>
        <taxon>Bacteria</taxon>
        <taxon>Bacillati</taxon>
        <taxon>Cyanobacteriota</taxon>
        <taxon>Cyanophyceae</taxon>
        <taxon>Oscillatoriophycideae</taxon>
        <taxon>Oscillatoriales</taxon>
        <taxon>Oscillatoriaceae</taxon>
        <taxon>Planktothricoides</taxon>
    </lineage>
</organism>
<dbReference type="Gene3D" id="3.40.50.620">
    <property type="entry name" value="HUPs"/>
    <property type="match status" value="1"/>
</dbReference>
<dbReference type="PANTHER" id="PTHR43793:SF2">
    <property type="entry name" value="BIFUNCTIONAL PROTEIN HLDE"/>
    <property type="match status" value="1"/>
</dbReference>
<dbReference type="NCBIfam" id="TIGR00125">
    <property type="entry name" value="cyt_tran_rel"/>
    <property type="match status" value="1"/>
</dbReference>
<dbReference type="InterPro" id="IPR050385">
    <property type="entry name" value="Archaeal_FAD_synthase"/>
</dbReference>
<gene>
    <name evidence="4" type="ORF">ENR15_02215</name>
</gene>
<dbReference type="InterPro" id="IPR004821">
    <property type="entry name" value="Cyt_trans-like"/>
</dbReference>
<keyword evidence="1 4" id="KW-0808">Transferase</keyword>
<dbReference type="SUPFAM" id="SSF52374">
    <property type="entry name" value="Nucleotidylyl transferase"/>
    <property type="match status" value="1"/>
</dbReference>
<comment type="caution">
    <text evidence="4">The sequence shown here is derived from an EMBL/GenBank/DDBJ whole genome shotgun (WGS) entry which is preliminary data.</text>
</comment>
<name>A0A7C3ZI74_9CYAN</name>
<proteinExistence type="predicted"/>
<accession>A0A7C3ZI74</accession>
<keyword evidence="2 4" id="KW-0548">Nucleotidyltransferase</keyword>
<dbReference type="Pfam" id="PF01467">
    <property type="entry name" value="CTP_transf_like"/>
    <property type="match status" value="1"/>
</dbReference>
<dbReference type="AlphaFoldDB" id="A0A7C3ZI74"/>
<feature type="domain" description="Cytidyltransferase-like" evidence="3">
    <location>
        <begin position="27"/>
        <end position="127"/>
    </location>
</feature>
<evidence type="ECO:0000256" key="2">
    <source>
        <dbReference type="ARBA" id="ARBA00022695"/>
    </source>
</evidence>
<protein>
    <submittedName>
        <fullName evidence="4">D-glycero-beta-D-manno-heptose 1-phosphate adenylyltransferase</fullName>
    </submittedName>
</protein>
<dbReference type="PANTHER" id="PTHR43793">
    <property type="entry name" value="FAD SYNTHASE"/>
    <property type="match status" value="1"/>
</dbReference>